<organism evidence="2 3">
    <name type="scientific">Desmophyllum pertusum</name>
    <dbReference type="NCBI Taxonomy" id="174260"/>
    <lineage>
        <taxon>Eukaryota</taxon>
        <taxon>Metazoa</taxon>
        <taxon>Cnidaria</taxon>
        <taxon>Anthozoa</taxon>
        <taxon>Hexacorallia</taxon>
        <taxon>Scleractinia</taxon>
        <taxon>Caryophylliina</taxon>
        <taxon>Caryophylliidae</taxon>
        <taxon>Desmophyllum</taxon>
    </lineage>
</organism>
<feature type="region of interest" description="Disordered" evidence="1">
    <location>
        <begin position="86"/>
        <end position="109"/>
    </location>
</feature>
<protein>
    <submittedName>
        <fullName evidence="2">Uncharacterized protein</fullName>
    </submittedName>
</protein>
<sequence length="147" mass="16607">MADKKSLKRARARSFEEKEISLLIDHDVQKKLENIRTYFGKEYGKECEGKPKSGSGAVEAFKSAWPWYESLKWLKDHISQKESTTNLVELDPDSDSSNSSVASAITPKKKGKIKVSAEEKIVQAAEAIEQNFQHCPVELETPPRRGR</sequence>
<evidence type="ECO:0000313" key="3">
    <source>
        <dbReference type="Proteomes" id="UP001163046"/>
    </source>
</evidence>
<accession>A0A9X0A4H2</accession>
<evidence type="ECO:0000256" key="1">
    <source>
        <dbReference type="SAM" id="MobiDB-lite"/>
    </source>
</evidence>
<feature type="compositionally biased region" description="Low complexity" evidence="1">
    <location>
        <begin position="95"/>
        <end position="104"/>
    </location>
</feature>
<proteinExistence type="predicted"/>
<comment type="caution">
    <text evidence="2">The sequence shown here is derived from an EMBL/GenBank/DDBJ whole genome shotgun (WGS) entry which is preliminary data.</text>
</comment>
<name>A0A9X0A4H2_9CNID</name>
<keyword evidence="3" id="KW-1185">Reference proteome</keyword>
<dbReference type="Proteomes" id="UP001163046">
    <property type="component" value="Unassembled WGS sequence"/>
</dbReference>
<dbReference type="AlphaFoldDB" id="A0A9X0A4H2"/>
<gene>
    <name evidence="2" type="ORF">OS493_010546</name>
</gene>
<dbReference type="OrthoDB" id="5978065at2759"/>
<evidence type="ECO:0000313" key="2">
    <source>
        <dbReference type="EMBL" id="KAJ7392885.1"/>
    </source>
</evidence>
<reference evidence="2" key="1">
    <citation type="submission" date="2023-01" db="EMBL/GenBank/DDBJ databases">
        <title>Genome assembly of the deep-sea coral Lophelia pertusa.</title>
        <authorList>
            <person name="Herrera S."/>
            <person name="Cordes E."/>
        </authorList>
    </citation>
    <scope>NUCLEOTIDE SEQUENCE</scope>
    <source>
        <strain evidence="2">USNM1676648</strain>
        <tissue evidence="2">Polyp</tissue>
    </source>
</reference>
<dbReference type="EMBL" id="MU825400">
    <property type="protein sequence ID" value="KAJ7392885.1"/>
    <property type="molecule type" value="Genomic_DNA"/>
</dbReference>